<evidence type="ECO:0000313" key="3">
    <source>
        <dbReference type="Proteomes" id="UP000243507"/>
    </source>
</evidence>
<comment type="caution">
    <text evidence="2">The sequence shown here is derived from an EMBL/GenBank/DDBJ whole genome shotgun (WGS) entry which is preliminary data.</text>
</comment>
<evidence type="ECO:0000259" key="1">
    <source>
        <dbReference type="Pfam" id="PF13609"/>
    </source>
</evidence>
<sequence>MPPAATRFLTRARQGLGAGFTDGANLLWQDCTMRAPIHPPRTVSFAMRGFQSEKSTIPGSDSPNLGVTLETMRENMKKVLFATTALVFSAGIAAAEVTISGSANAGFKYSENATGITAFSGEKTTGWYEIDMDVIGTTETDSGLTFGARIQLDTDYSSASKGTEGLKGNVFISGAFGTFSVGTGLFPMADDSGLTDIGFDGIGVDNVAEAGMYTGSADARWDYSVGALTLGVSLNTIKDDYGIKVGYDFGQFGVLVAFDHDEELTSVSVDGLGHAIPAMENDSASIKLTGKFGDVKGELFYASSDVVDDSYGIYAAYTMGALTLEAAYAEMSVAGHGDADAYGIGAKYDLGGATLAGGIGQNVYEDTVADLGVAFKF</sequence>
<dbReference type="SUPFAM" id="SSF56935">
    <property type="entry name" value="Porins"/>
    <property type="match status" value="2"/>
</dbReference>
<evidence type="ECO:0000313" key="2">
    <source>
        <dbReference type="EMBL" id="PCD76360.1"/>
    </source>
</evidence>
<keyword evidence="3" id="KW-1185">Reference proteome</keyword>
<accession>A0A2A4CPV9</accession>
<reference evidence="2 3" key="1">
    <citation type="submission" date="2017-09" db="EMBL/GenBank/DDBJ databases">
        <title>A multilocus sequence analysis scheme for characterization of bacteria in the genus Thioclava.</title>
        <authorList>
            <person name="Liu Y."/>
            <person name="Shao Z."/>
        </authorList>
    </citation>
    <scope>NUCLEOTIDE SEQUENCE [LARGE SCALE GENOMIC DNA]</scope>
    <source>
        <strain evidence="2 3">CAU 1312</strain>
    </source>
</reference>
<dbReference type="GO" id="GO:0016020">
    <property type="term" value="C:membrane"/>
    <property type="evidence" value="ECO:0007669"/>
    <property type="project" value="InterPro"/>
</dbReference>
<proteinExistence type="predicted"/>
<gene>
    <name evidence="2" type="ORF">CLN94_09225</name>
</gene>
<dbReference type="OrthoDB" id="7326315at2"/>
<dbReference type="Gene3D" id="2.40.160.10">
    <property type="entry name" value="Porin"/>
    <property type="match status" value="1"/>
</dbReference>
<dbReference type="AlphaFoldDB" id="A0A2A4CPV9"/>
<dbReference type="Pfam" id="PF13609">
    <property type="entry name" value="Porin_4"/>
    <property type="match status" value="1"/>
</dbReference>
<dbReference type="Proteomes" id="UP000243507">
    <property type="component" value="Unassembled WGS sequence"/>
</dbReference>
<dbReference type="EMBL" id="NTJD01000006">
    <property type="protein sequence ID" value="PCD76360.1"/>
    <property type="molecule type" value="Genomic_DNA"/>
</dbReference>
<dbReference type="GO" id="GO:0015288">
    <property type="term" value="F:porin activity"/>
    <property type="evidence" value="ECO:0007669"/>
    <property type="project" value="InterPro"/>
</dbReference>
<feature type="domain" description="Porin" evidence="1">
    <location>
        <begin position="82"/>
        <end position="361"/>
    </location>
</feature>
<protein>
    <recommendedName>
        <fullName evidence="1">Porin domain-containing protein</fullName>
    </recommendedName>
</protein>
<name>A0A2A4CPV9_9RHOB</name>
<organism evidence="2 3">
    <name type="scientific">Pseudothioclava arenosa</name>
    <dbReference type="NCBI Taxonomy" id="1795308"/>
    <lineage>
        <taxon>Bacteria</taxon>
        <taxon>Pseudomonadati</taxon>
        <taxon>Pseudomonadota</taxon>
        <taxon>Alphaproteobacteria</taxon>
        <taxon>Rhodobacterales</taxon>
        <taxon>Paracoccaceae</taxon>
        <taxon>Pseudothioclava</taxon>
    </lineage>
</organism>
<dbReference type="InterPro" id="IPR023614">
    <property type="entry name" value="Porin_dom_sf"/>
</dbReference>
<dbReference type="InterPro" id="IPR033900">
    <property type="entry name" value="Gram_neg_porin_domain"/>
</dbReference>